<dbReference type="Pfam" id="PF00899">
    <property type="entry name" value="ThiF"/>
    <property type="match status" value="1"/>
</dbReference>
<dbReference type="STRING" id="568860.SAMN05421811_103595"/>
<dbReference type="GO" id="GO:0005737">
    <property type="term" value="C:cytoplasm"/>
    <property type="evidence" value="ECO:0007669"/>
    <property type="project" value="TreeGrafter"/>
</dbReference>
<dbReference type="GO" id="GO:0008641">
    <property type="term" value="F:ubiquitin-like modifier activating enzyme activity"/>
    <property type="evidence" value="ECO:0007669"/>
    <property type="project" value="InterPro"/>
</dbReference>
<dbReference type="RefSeq" id="WP_091080174.1">
    <property type="nucleotide sequence ID" value="NZ_FOHX01000003.1"/>
</dbReference>
<reference evidence="2 3" key="1">
    <citation type="submission" date="2016-10" db="EMBL/GenBank/DDBJ databases">
        <authorList>
            <person name="de Groot N.N."/>
        </authorList>
    </citation>
    <scope>NUCLEOTIDE SEQUENCE [LARGE SCALE GENOMIC DNA]</scope>
    <source>
        <strain evidence="2 3">CGMCC 4.5598</strain>
    </source>
</reference>
<dbReference type="InterPro" id="IPR045886">
    <property type="entry name" value="ThiF/MoeB/HesA"/>
</dbReference>
<dbReference type="GO" id="GO:0016779">
    <property type="term" value="F:nucleotidyltransferase activity"/>
    <property type="evidence" value="ECO:0007669"/>
    <property type="project" value="UniProtKB-KW"/>
</dbReference>
<dbReference type="InterPro" id="IPR035985">
    <property type="entry name" value="Ubiquitin-activating_enz"/>
</dbReference>
<evidence type="ECO:0000313" key="3">
    <source>
        <dbReference type="Proteomes" id="UP000199361"/>
    </source>
</evidence>
<dbReference type="EMBL" id="FOHX01000003">
    <property type="protein sequence ID" value="SET61070.1"/>
    <property type="molecule type" value="Genomic_DNA"/>
</dbReference>
<feature type="domain" description="THIF-type NAD/FAD binding fold" evidence="1">
    <location>
        <begin position="112"/>
        <end position="354"/>
    </location>
</feature>
<keyword evidence="2" id="KW-0808">Transferase</keyword>
<dbReference type="Proteomes" id="UP000199361">
    <property type="component" value="Unassembled WGS sequence"/>
</dbReference>
<organism evidence="2 3">
    <name type="scientific">Nonomuraea wenchangensis</name>
    <dbReference type="NCBI Taxonomy" id="568860"/>
    <lineage>
        <taxon>Bacteria</taxon>
        <taxon>Bacillati</taxon>
        <taxon>Actinomycetota</taxon>
        <taxon>Actinomycetes</taxon>
        <taxon>Streptosporangiales</taxon>
        <taxon>Streptosporangiaceae</taxon>
        <taxon>Nonomuraea</taxon>
    </lineage>
</organism>
<dbReference type="SUPFAM" id="SSF69572">
    <property type="entry name" value="Activating enzymes of the ubiquitin-like proteins"/>
    <property type="match status" value="1"/>
</dbReference>
<evidence type="ECO:0000259" key="1">
    <source>
        <dbReference type="Pfam" id="PF00899"/>
    </source>
</evidence>
<protein>
    <submittedName>
        <fullName evidence="2">Molybdopterin or thiamine biosynthesis adenylyltransferase</fullName>
    </submittedName>
</protein>
<dbReference type="OrthoDB" id="9204719at2"/>
<dbReference type="GO" id="GO:0004792">
    <property type="term" value="F:thiosulfate-cyanide sulfurtransferase activity"/>
    <property type="evidence" value="ECO:0007669"/>
    <property type="project" value="TreeGrafter"/>
</dbReference>
<dbReference type="AlphaFoldDB" id="A0A1I0FTS6"/>
<keyword evidence="2" id="KW-0548">Nucleotidyltransferase</keyword>
<name>A0A1I0FTS6_9ACTN</name>
<dbReference type="PANTHER" id="PTHR10953:SF102">
    <property type="entry name" value="ADENYLYLTRANSFERASE AND SULFURTRANSFERASE MOCS3"/>
    <property type="match status" value="1"/>
</dbReference>
<dbReference type="PANTHER" id="PTHR10953">
    <property type="entry name" value="UBIQUITIN-ACTIVATING ENZYME E1"/>
    <property type="match status" value="1"/>
</dbReference>
<accession>A0A1I0FTS6</accession>
<keyword evidence="3" id="KW-1185">Reference proteome</keyword>
<evidence type="ECO:0000313" key="2">
    <source>
        <dbReference type="EMBL" id="SET61070.1"/>
    </source>
</evidence>
<dbReference type="Gene3D" id="3.40.50.720">
    <property type="entry name" value="NAD(P)-binding Rossmann-like Domain"/>
    <property type="match status" value="1"/>
</dbReference>
<sequence length="366" mass="39710">MRVALKECEWETIGEDLLVIFDAREAMTLSDPEGQVAALLSELREAPRTAAELSVALAGRGFLLSEEDVGRGLAGLDSLGLVEDADGRALDDPGENERHFSNLSFYGTYAALDRHRAAFQRSMREAHVLVLGVGGGGSSLVQCLAGLGVGELTLVDQDRVESRNFARQFLYHHADLGLSKAERAAAWVREYDPDIKVHPVDRWVSAPEDLADLVQGVDLIAGGLDGHPHANLWANEAAVRAGIPYVLGGANRSQLMYLSVDPGRTACLACDYADRPVGDDPEAVAYRIVENMKLSNPLTGPMAMQVGSLLALEAQRYLTGFEPPRAAGQRVTLDLREGLTPERRPLPANPECRVCRLAPPREGDRR</sequence>
<gene>
    <name evidence="2" type="ORF">SAMN05421811_103595</name>
</gene>
<proteinExistence type="predicted"/>
<dbReference type="InterPro" id="IPR000594">
    <property type="entry name" value="ThiF_NAD_FAD-bd"/>
</dbReference>